<proteinExistence type="predicted"/>
<gene>
    <name evidence="1" type="ORF">Dasosvirus4_4</name>
</gene>
<dbReference type="EMBL" id="MK072045">
    <property type="protein sequence ID" value="AYV77483.1"/>
    <property type="molecule type" value="Genomic_DNA"/>
</dbReference>
<sequence length="244" mass="29760">MYLYLHQIVRNDEHCPVCRRHVISLYKTLDEACNEAMKDINDRILKGYGEKDNNYLYQLEKGWVIWIDEWERRRNGDKYQVFKLSPYTIYNLNEYDSNESKQKNDKWAWLKYLFLQIKINKSQYCPDNIIFSASFHATLISAKRGALEFLRKLEINDDELFGDDLKQRKDEVEKDIKEHIGPDLFAEKPIWINNDYFDPEEDNGNYYQIIKIKYNKKYYLNSFCEQLKPKRWIQKEKEKLRFMK</sequence>
<reference evidence="1" key="1">
    <citation type="submission" date="2018-10" db="EMBL/GenBank/DDBJ databases">
        <title>Hidden diversity of soil giant viruses.</title>
        <authorList>
            <person name="Schulz F."/>
            <person name="Alteio L."/>
            <person name="Goudeau D."/>
            <person name="Ryan E.M."/>
            <person name="Malmstrom R.R."/>
            <person name="Blanchard J."/>
            <person name="Woyke T."/>
        </authorList>
    </citation>
    <scope>NUCLEOTIDE SEQUENCE</scope>
    <source>
        <strain evidence="1">DSV1</strain>
    </source>
</reference>
<protein>
    <submittedName>
        <fullName evidence="1">Uncharacterized protein</fullName>
    </submittedName>
</protein>
<accession>A0A3G4ZV44</accession>
<organism evidence="1">
    <name type="scientific">Dasosvirus sp</name>
    <dbReference type="NCBI Taxonomy" id="2487764"/>
    <lineage>
        <taxon>Viruses</taxon>
        <taxon>Varidnaviria</taxon>
        <taxon>Bamfordvirae</taxon>
        <taxon>Nucleocytoviricota</taxon>
        <taxon>Megaviricetes</taxon>
        <taxon>Imitervirales</taxon>
        <taxon>Mimiviridae</taxon>
        <taxon>Klosneuvirinae</taxon>
    </lineage>
</organism>
<name>A0A3G4ZV44_9VIRU</name>
<evidence type="ECO:0000313" key="1">
    <source>
        <dbReference type="EMBL" id="AYV77483.1"/>
    </source>
</evidence>